<organism evidence="1 2">
    <name type="scientific">Porites lobata</name>
    <dbReference type="NCBI Taxonomy" id="104759"/>
    <lineage>
        <taxon>Eukaryota</taxon>
        <taxon>Metazoa</taxon>
        <taxon>Cnidaria</taxon>
        <taxon>Anthozoa</taxon>
        <taxon>Hexacorallia</taxon>
        <taxon>Scleractinia</taxon>
        <taxon>Fungiina</taxon>
        <taxon>Poritidae</taxon>
        <taxon>Porites</taxon>
    </lineage>
</organism>
<comment type="caution">
    <text evidence="1">The sequence shown here is derived from an EMBL/GenBank/DDBJ whole genome shotgun (WGS) entry which is preliminary data.</text>
</comment>
<evidence type="ECO:0000313" key="2">
    <source>
        <dbReference type="Proteomes" id="UP001159405"/>
    </source>
</evidence>
<reference evidence="1 2" key="1">
    <citation type="submission" date="2022-05" db="EMBL/GenBank/DDBJ databases">
        <authorList>
            <consortium name="Genoscope - CEA"/>
            <person name="William W."/>
        </authorList>
    </citation>
    <scope>NUCLEOTIDE SEQUENCE [LARGE SCALE GENOMIC DNA]</scope>
</reference>
<gene>
    <name evidence="1" type="ORF">PLOB_00031649</name>
</gene>
<protein>
    <submittedName>
        <fullName evidence="1">Uncharacterized protein</fullName>
    </submittedName>
</protein>
<sequence>MTPRNMAYIVCVQGMLQLLLPFSERLLKLHGRWKTDEAKDMYVLETECNRLSVTKYLGI</sequence>
<name>A0ABN8RZB7_9CNID</name>
<keyword evidence="2" id="KW-1185">Reference proteome</keyword>
<dbReference type="Proteomes" id="UP001159405">
    <property type="component" value="Unassembled WGS sequence"/>
</dbReference>
<dbReference type="EMBL" id="CALNXK010000401">
    <property type="protein sequence ID" value="CAH3184817.1"/>
    <property type="molecule type" value="Genomic_DNA"/>
</dbReference>
<evidence type="ECO:0000313" key="1">
    <source>
        <dbReference type="EMBL" id="CAH3184817.1"/>
    </source>
</evidence>
<proteinExistence type="predicted"/>
<accession>A0ABN8RZB7</accession>